<feature type="transmembrane region" description="Helical" evidence="8">
    <location>
        <begin position="159"/>
        <end position="176"/>
    </location>
</feature>
<feature type="transmembrane region" description="Helical" evidence="8">
    <location>
        <begin position="129"/>
        <end position="147"/>
    </location>
</feature>
<dbReference type="Pfam" id="PF13231">
    <property type="entry name" value="PMT_2"/>
    <property type="match status" value="1"/>
</dbReference>
<feature type="transmembrane region" description="Helical" evidence="8">
    <location>
        <begin position="20"/>
        <end position="39"/>
    </location>
</feature>
<keyword evidence="11" id="KW-1185">Reference proteome</keyword>
<protein>
    <submittedName>
        <fullName evidence="10">4-amino-4-deoxy-L-arabinose transferase-like glycosyltransferase</fullName>
    </submittedName>
</protein>
<feature type="transmembrane region" description="Helical" evidence="8">
    <location>
        <begin position="316"/>
        <end position="335"/>
    </location>
</feature>
<keyword evidence="6 8" id="KW-1133">Transmembrane helix</keyword>
<dbReference type="PANTHER" id="PTHR33908">
    <property type="entry name" value="MANNOSYLTRANSFERASE YKCB-RELATED"/>
    <property type="match status" value="1"/>
</dbReference>
<keyword evidence="7 8" id="KW-0472">Membrane</keyword>
<feature type="transmembrane region" description="Helical" evidence="8">
    <location>
        <begin position="227"/>
        <end position="245"/>
    </location>
</feature>
<feature type="transmembrane region" description="Helical" evidence="8">
    <location>
        <begin position="375"/>
        <end position="394"/>
    </location>
</feature>
<feature type="domain" description="Glycosyltransferase RgtA/B/C/D-like" evidence="9">
    <location>
        <begin position="82"/>
        <end position="240"/>
    </location>
</feature>
<evidence type="ECO:0000256" key="4">
    <source>
        <dbReference type="ARBA" id="ARBA00022679"/>
    </source>
</evidence>
<evidence type="ECO:0000259" key="9">
    <source>
        <dbReference type="Pfam" id="PF13231"/>
    </source>
</evidence>
<organism evidence="10 11">
    <name type="scientific">Hymenobacter caeli</name>
    <dbReference type="NCBI Taxonomy" id="2735894"/>
    <lineage>
        <taxon>Bacteria</taxon>
        <taxon>Pseudomonadati</taxon>
        <taxon>Bacteroidota</taxon>
        <taxon>Cytophagia</taxon>
        <taxon>Cytophagales</taxon>
        <taxon>Hymenobacteraceae</taxon>
        <taxon>Hymenobacter</taxon>
    </lineage>
</organism>
<evidence type="ECO:0000256" key="8">
    <source>
        <dbReference type="SAM" id="Phobius"/>
    </source>
</evidence>
<keyword evidence="4" id="KW-0808">Transferase</keyword>
<dbReference type="EMBL" id="JABSNP010000008">
    <property type="protein sequence ID" value="NRT19236.1"/>
    <property type="molecule type" value="Genomic_DNA"/>
</dbReference>
<dbReference type="InterPro" id="IPR050297">
    <property type="entry name" value="LipidA_mod_glycosyltrf_83"/>
</dbReference>
<reference evidence="10 11" key="1">
    <citation type="submission" date="2020-05" db="EMBL/GenBank/DDBJ databases">
        <title>Genomic Encyclopedia of Type Strains, Phase IV (KMG-V): Genome sequencing to study the core and pangenomes of soil and plant-associated prokaryotes.</title>
        <authorList>
            <person name="Whitman W."/>
        </authorList>
    </citation>
    <scope>NUCLEOTIDE SEQUENCE [LARGE SCALE GENOMIC DNA]</scope>
    <source>
        <strain evidence="10 11">9A</strain>
    </source>
</reference>
<evidence type="ECO:0000313" key="11">
    <source>
        <dbReference type="Proteomes" id="UP000779507"/>
    </source>
</evidence>
<evidence type="ECO:0000313" key="10">
    <source>
        <dbReference type="EMBL" id="NRT19236.1"/>
    </source>
</evidence>
<evidence type="ECO:0000256" key="2">
    <source>
        <dbReference type="ARBA" id="ARBA00022475"/>
    </source>
</evidence>
<dbReference type="PANTHER" id="PTHR33908:SF3">
    <property type="entry name" value="UNDECAPRENYL PHOSPHATE-ALPHA-4-AMINO-4-DEOXY-L-ARABINOSE ARABINOSYL TRANSFERASE"/>
    <property type="match status" value="1"/>
</dbReference>
<keyword evidence="2" id="KW-1003">Cell membrane</keyword>
<dbReference type="RefSeq" id="WP_173809970.1">
    <property type="nucleotide sequence ID" value="NZ_JABSNP010000008.1"/>
</dbReference>
<evidence type="ECO:0000256" key="6">
    <source>
        <dbReference type="ARBA" id="ARBA00022989"/>
    </source>
</evidence>
<dbReference type="Proteomes" id="UP000779507">
    <property type="component" value="Unassembled WGS sequence"/>
</dbReference>
<sequence length="509" mass="56392">MPLSSTLRGPLAGGRQWLRMPANQLLLLLLGLAAFPLLFELGRSPVQLWDESRLAMNAMEMSRGGNWLVTTFQGQPDHWNTKPPLLIWLQVIAFKTLGYSNWALRLPSALAALGTVLLLYRFAAGTLRRPLAGFFGGLVLVTAAGYVRLHGARTGDYDALLAFWEVVAWLAFFQYLETARLRHLYWLGAAFTAAVLTKGVAGLLGGPALLVYAAARGKLPWLLRQPRLYVVAAVGLAIVAAYYLAHEALDPGYLAAVRANELGGRYNQVLDGHTGPWTYYFDRLYTIDFAGWIWWLVPAGLVWLQPDRLVRRAGSLLLLFALGWMLLCSASATKLEWYALPAYPALALLIGLGLDFLYHDVLAANLPRVPRAWAWPLRVGLVAGLFFFPFRAIMRQLVDERYSDYGTGSDAHLARYAQQVAQEQPLLDGFTLLNQGGYNPVLLYYQAVLQLAAHKTVAIRYQGEARALQPGTVVLVCDPAYRARLDSSFQLVLVHQAAPCEAVLLTARK</sequence>
<gene>
    <name evidence="10" type="ORF">HNP98_002060</name>
</gene>
<evidence type="ECO:0000256" key="5">
    <source>
        <dbReference type="ARBA" id="ARBA00022692"/>
    </source>
</evidence>
<keyword evidence="5 8" id="KW-0812">Transmembrane</keyword>
<proteinExistence type="predicted"/>
<comment type="caution">
    <text evidence="10">The sequence shown here is derived from an EMBL/GenBank/DDBJ whole genome shotgun (WGS) entry which is preliminary data.</text>
</comment>
<name>A0ABX2FRT9_9BACT</name>
<accession>A0ABX2FRT9</accession>
<comment type="subcellular location">
    <subcellularLocation>
        <location evidence="1">Cell membrane</location>
        <topology evidence="1">Multi-pass membrane protein</topology>
    </subcellularLocation>
</comment>
<evidence type="ECO:0000256" key="1">
    <source>
        <dbReference type="ARBA" id="ARBA00004651"/>
    </source>
</evidence>
<dbReference type="InterPro" id="IPR038731">
    <property type="entry name" value="RgtA/B/C-like"/>
</dbReference>
<keyword evidence="3" id="KW-0328">Glycosyltransferase</keyword>
<evidence type="ECO:0000256" key="3">
    <source>
        <dbReference type="ARBA" id="ARBA00022676"/>
    </source>
</evidence>
<feature type="transmembrane region" description="Helical" evidence="8">
    <location>
        <begin position="188"/>
        <end position="215"/>
    </location>
</feature>
<feature type="transmembrane region" description="Helical" evidence="8">
    <location>
        <begin position="102"/>
        <end position="123"/>
    </location>
</feature>
<evidence type="ECO:0000256" key="7">
    <source>
        <dbReference type="ARBA" id="ARBA00023136"/>
    </source>
</evidence>
<feature type="transmembrane region" description="Helical" evidence="8">
    <location>
        <begin position="341"/>
        <end position="363"/>
    </location>
</feature>
<feature type="transmembrane region" description="Helical" evidence="8">
    <location>
        <begin position="284"/>
        <end position="304"/>
    </location>
</feature>